<comment type="caution">
    <text evidence="1">The sequence shown here is derived from an EMBL/GenBank/DDBJ whole genome shotgun (WGS) entry which is preliminary data.</text>
</comment>
<evidence type="ECO:0008006" key="3">
    <source>
        <dbReference type="Google" id="ProtNLM"/>
    </source>
</evidence>
<dbReference type="Proteomes" id="UP001623600">
    <property type="component" value="Unassembled WGS sequence"/>
</dbReference>
<evidence type="ECO:0000313" key="2">
    <source>
        <dbReference type="Proteomes" id="UP001623600"/>
    </source>
</evidence>
<name>A0ABW8RZY3_9CLOT</name>
<keyword evidence="2" id="KW-1185">Reference proteome</keyword>
<proteinExistence type="predicted"/>
<reference evidence="1 2" key="1">
    <citation type="submission" date="2024-11" db="EMBL/GenBank/DDBJ databases">
        <authorList>
            <person name="Heng Y.C."/>
            <person name="Lim A.C.H."/>
            <person name="Lee J.K.Y."/>
            <person name="Kittelmann S."/>
        </authorList>
    </citation>
    <scope>NUCLEOTIDE SEQUENCE [LARGE SCALE GENOMIC DNA]</scope>
    <source>
        <strain evidence="1 2">WILCCON 0112</strain>
    </source>
</reference>
<protein>
    <recommendedName>
        <fullName evidence="3">DUF2726 domain-containing protein</fullName>
    </recommendedName>
</protein>
<sequence length="389" mass="45765">MRKRTHEEFVREVYNLVGDEYEVLGKYEASNTKIAIKHTPCKHEYDVTPSSFLCQGTRCPICHGNTKKTTEQFKQEVYNIVSNEYEVLGEYINNSTKVKMRHTTCGHVYEVIPTNFIYKGRRCPECFGNQKKDTEQFKKEVHNLVGDEYEVLGEYENTNTKIKMRHTICGHEYDVTPSKFINGRRCPECFGNQKKDTEQFKQEVYNLVGDEYEVLGEYENTNTKIKMRHTTCGHEYDVIPFSFLKGNRCPKCSESKGEKKISETLTLLLDINKYDFNRHYSISDCRDKAPLPFDNFIKQGDNLLALIEYDGIQHFKPVKWSSSITDEEARKNLKDVQRRDRIKTNYCKNHGIPLIRIRHWEFDNIEEILTRELNELEIIQIDNDKKIEA</sequence>
<dbReference type="Gene3D" id="3.40.960.10">
    <property type="entry name" value="VSR Endonuclease"/>
    <property type="match status" value="1"/>
</dbReference>
<organism evidence="1 2">
    <name type="scientific">Candidatus Clostridium helianthi</name>
    <dbReference type="NCBI Taxonomy" id="3381660"/>
    <lineage>
        <taxon>Bacteria</taxon>
        <taxon>Bacillati</taxon>
        <taxon>Bacillota</taxon>
        <taxon>Clostridia</taxon>
        <taxon>Eubacteriales</taxon>
        <taxon>Clostridiaceae</taxon>
        <taxon>Clostridium</taxon>
    </lineage>
</organism>
<accession>A0ABW8RZY3</accession>
<dbReference type="RefSeq" id="WP_406760446.1">
    <property type="nucleotide sequence ID" value="NZ_JBJIAB010000002.1"/>
</dbReference>
<gene>
    <name evidence="1" type="ORF">ACJDTP_02775</name>
</gene>
<evidence type="ECO:0000313" key="1">
    <source>
        <dbReference type="EMBL" id="MFL0163991.1"/>
    </source>
</evidence>
<dbReference type="EMBL" id="JBJIAB010000002">
    <property type="protein sequence ID" value="MFL0163991.1"/>
    <property type="molecule type" value="Genomic_DNA"/>
</dbReference>